<dbReference type="Gene3D" id="1.10.10.10">
    <property type="entry name" value="Winged helix-like DNA-binding domain superfamily/Winged helix DNA-binding domain"/>
    <property type="match status" value="1"/>
</dbReference>
<dbReference type="Proteomes" id="UP000018542">
    <property type="component" value="Chromosome"/>
</dbReference>
<dbReference type="SUPFAM" id="SSF46785">
    <property type="entry name" value="Winged helix' DNA-binding domain"/>
    <property type="match status" value="1"/>
</dbReference>
<dbReference type="GO" id="GO:0003700">
    <property type="term" value="F:DNA-binding transcription factor activity"/>
    <property type="evidence" value="ECO:0007669"/>
    <property type="project" value="InterPro"/>
</dbReference>
<dbReference type="SMART" id="SM00895">
    <property type="entry name" value="FCD"/>
    <property type="match status" value="1"/>
</dbReference>
<dbReference type="SMART" id="SM00345">
    <property type="entry name" value="HTH_GNTR"/>
    <property type="match status" value="1"/>
</dbReference>
<evidence type="ECO:0000256" key="5">
    <source>
        <dbReference type="ARBA" id="ARBA00037357"/>
    </source>
</evidence>
<dbReference type="PANTHER" id="PTHR43537:SF34">
    <property type="entry name" value="PYRUVATE DEHYDROGENASE COMPLEX REPRESSOR"/>
    <property type="match status" value="1"/>
</dbReference>
<dbReference type="InterPro" id="IPR000524">
    <property type="entry name" value="Tscrpt_reg_HTH_GntR"/>
</dbReference>
<keyword evidence="9" id="KW-1185">Reference proteome</keyword>
<dbReference type="PRINTS" id="PR00035">
    <property type="entry name" value="HTHGNTR"/>
</dbReference>
<dbReference type="AlphaFoldDB" id="V5SCD2"/>
<feature type="domain" description="HTH gntR-type" evidence="7">
    <location>
        <begin position="8"/>
        <end position="75"/>
    </location>
</feature>
<dbReference type="CDD" id="cd07377">
    <property type="entry name" value="WHTH_GntR"/>
    <property type="match status" value="1"/>
</dbReference>
<gene>
    <name evidence="8" type="ORF">W911_07065</name>
</gene>
<keyword evidence="4" id="KW-0804">Transcription</keyword>
<evidence type="ECO:0000313" key="8">
    <source>
        <dbReference type="EMBL" id="AHB48183.1"/>
    </source>
</evidence>
<dbReference type="InterPro" id="IPR036388">
    <property type="entry name" value="WH-like_DNA-bd_sf"/>
</dbReference>
<organism evidence="8 9">
    <name type="scientific">Hyphomicrobium nitrativorans NL23</name>
    <dbReference type="NCBI Taxonomy" id="1029756"/>
    <lineage>
        <taxon>Bacteria</taxon>
        <taxon>Pseudomonadati</taxon>
        <taxon>Pseudomonadota</taxon>
        <taxon>Alphaproteobacteria</taxon>
        <taxon>Hyphomicrobiales</taxon>
        <taxon>Hyphomicrobiaceae</taxon>
        <taxon>Hyphomicrobium</taxon>
    </lineage>
</organism>
<proteinExistence type="predicted"/>
<name>V5SCD2_9HYPH</name>
<keyword evidence="2" id="KW-0805">Transcription regulation</keyword>
<dbReference type="PROSITE" id="PS50949">
    <property type="entry name" value="HTH_GNTR"/>
    <property type="match status" value="1"/>
</dbReference>
<dbReference type="SUPFAM" id="SSF48008">
    <property type="entry name" value="GntR ligand-binding domain-like"/>
    <property type="match status" value="1"/>
</dbReference>
<dbReference type="Pfam" id="PF07729">
    <property type="entry name" value="FCD"/>
    <property type="match status" value="1"/>
</dbReference>
<keyword evidence="1" id="KW-0678">Repressor</keyword>
<evidence type="ECO:0000313" key="9">
    <source>
        <dbReference type="Proteomes" id="UP000018542"/>
    </source>
</evidence>
<comment type="function">
    <text evidence="5">Transcriptional repressor for the pyruvate dehydrogenase complex genes aceEF and lpd.</text>
</comment>
<evidence type="ECO:0000256" key="3">
    <source>
        <dbReference type="ARBA" id="ARBA00023125"/>
    </source>
</evidence>
<dbReference type="InterPro" id="IPR011711">
    <property type="entry name" value="GntR_C"/>
</dbReference>
<evidence type="ECO:0000259" key="7">
    <source>
        <dbReference type="PROSITE" id="PS50949"/>
    </source>
</evidence>
<reference evidence="8 9" key="1">
    <citation type="journal article" date="2014" name="Genome Announc.">
        <title>Complete Genome Sequence of Hyphomicrobium nitrativorans Strain NL23, a Denitrifying Bacterium Isolated from Biofilm of a Methanol-Fed Denitrification System Treating Seawater at the Montreal Biodome.</title>
        <authorList>
            <person name="Martineau C."/>
            <person name="Villeneuve C."/>
            <person name="Mauffrey F."/>
            <person name="Villemur R."/>
        </authorList>
    </citation>
    <scope>NUCLEOTIDE SEQUENCE [LARGE SCALE GENOMIC DNA]</scope>
    <source>
        <strain evidence="8">NL23</strain>
    </source>
</reference>
<dbReference type="RefSeq" id="WP_023786801.1">
    <property type="nucleotide sequence ID" value="NC_022997.1"/>
</dbReference>
<dbReference type="HOGENOM" id="CLU_017584_9_1_5"/>
<dbReference type="GO" id="GO:0003677">
    <property type="term" value="F:DNA binding"/>
    <property type="evidence" value="ECO:0007669"/>
    <property type="project" value="UniProtKB-KW"/>
</dbReference>
<keyword evidence="3" id="KW-0238">DNA-binding</keyword>
<evidence type="ECO:0000256" key="6">
    <source>
        <dbReference type="ARBA" id="ARBA00039592"/>
    </source>
</evidence>
<dbReference type="PATRIC" id="fig|1029756.8.peg.1480"/>
<dbReference type="Pfam" id="PF00392">
    <property type="entry name" value="GntR"/>
    <property type="match status" value="1"/>
</dbReference>
<dbReference type="EMBL" id="CP006912">
    <property type="protein sequence ID" value="AHB48183.1"/>
    <property type="molecule type" value="Genomic_DNA"/>
</dbReference>
<dbReference type="InterPro" id="IPR008920">
    <property type="entry name" value="TF_FadR/GntR_C"/>
</dbReference>
<dbReference type="STRING" id="1029756.W911_07065"/>
<dbReference type="InterPro" id="IPR036390">
    <property type="entry name" value="WH_DNA-bd_sf"/>
</dbReference>
<accession>V5SCD2</accession>
<dbReference type="Gene3D" id="1.20.120.530">
    <property type="entry name" value="GntR ligand-binding domain-like"/>
    <property type="match status" value="1"/>
</dbReference>
<evidence type="ECO:0000256" key="2">
    <source>
        <dbReference type="ARBA" id="ARBA00023015"/>
    </source>
</evidence>
<sequence length="254" mass="28229">MTERIKPQRVAEAIAEHIEQLILQGVLRPGERLTPERELAEKLDVSRASLREAIEMLAGRGLLITTRGGTHVAQFLSPLLKPLASLLENNAQVTADYFEFRQGVDAQSARYAALRASDIDREAIRACVARMKKAHEIADPTEEAQADVDLHISIYEAAHNAVVLHIMRGLVELLRTNIFYSRRQLYQRAAVRNKLLAQHLAIADAILAGNPKAAEAAATDHVRFTFNNVEEILRDGARLKASLLRVARSDYLAS</sequence>
<evidence type="ECO:0000256" key="1">
    <source>
        <dbReference type="ARBA" id="ARBA00022491"/>
    </source>
</evidence>
<protein>
    <recommendedName>
        <fullName evidence="6">Pyruvate dehydrogenase complex repressor</fullName>
    </recommendedName>
</protein>
<evidence type="ECO:0000256" key="4">
    <source>
        <dbReference type="ARBA" id="ARBA00023163"/>
    </source>
</evidence>
<dbReference type="KEGG" id="hni:W911_07065"/>
<dbReference type="PANTHER" id="PTHR43537">
    <property type="entry name" value="TRANSCRIPTIONAL REGULATOR, GNTR FAMILY"/>
    <property type="match status" value="1"/>
</dbReference>